<organism evidence="1 2">
    <name type="scientific">Echinops telfairi</name>
    <name type="common">Lesser hedgehog tenrec</name>
    <dbReference type="NCBI Taxonomy" id="9371"/>
    <lineage>
        <taxon>Eukaryota</taxon>
        <taxon>Metazoa</taxon>
        <taxon>Chordata</taxon>
        <taxon>Craniata</taxon>
        <taxon>Vertebrata</taxon>
        <taxon>Euteleostomi</taxon>
        <taxon>Mammalia</taxon>
        <taxon>Eutheria</taxon>
        <taxon>Afrotheria</taxon>
        <taxon>Tenrecidae</taxon>
        <taxon>Tenrecinae</taxon>
        <taxon>Echinops</taxon>
    </lineage>
</organism>
<protein>
    <submittedName>
        <fullName evidence="2">Endogenous retrovirus group FC1 Env polyprotein</fullName>
    </submittedName>
</protein>
<sequence>MPHGTPCPGSRKALSNMTFTLVRCWAPPRSALVGPLLLLLLPPLSHTRLELELVTPFLWQFIIRETYWKDNAARTHVVGTGNCVPAECQTQVAITFPPGALKSLTPGFSSPALCFLYDQTETYCSWWADTYGGCPYSSCKMHLALDWNKELSINRQGLFVGDGKGNFRINIPDPWDPRWASGVEGKLYSWRCSAKPSGTIHIHRGYIRIAPKGLQDLQEPSLVILESEQSLNDHLPPKEYLGASLSPDPFTWLKTVQEAATLLNVPGFTNLSKCFLCAPLQRPLLAAVPLTHFTPSNSTKACPPPLKEIPLYLPPNTSDNGTHPICYHTTFTSFRCNATRGITGIVRAPPGTFFWCNGTLYKCINGSSPAPCIPATVVPQLMLYGQAELEDLVSLFPEPPRHEKRAVFLPGVSLASSFVAAGLGSGALGPSVVTAQDFEDRLRLAVETSSASTALLQRQLTSGAHVALQNRRARGLLTAEKGGACLFLQEECCYYINESGLVEQNVQTLNKLGENLWRYKQTT</sequence>
<name>A0AC55D712_ECHTE</name>
<proteinExistence type="predicted"/>
<dbReference type="RefSeq" id="XP_045147527.1">
    <property type="nucleotide sequence ID" value="XM_045291592.1"/>
</dbReference>
<accession>A0AC55D712</accession>
<dbReference type="Proteomes" id="UP000694863">
    <property type="component" value="Unplaced"/>
</dbReference>
<keyword evidence="1" id="KW-1185">Reference proteome</keyword>
<reference evidence="2" key="1">
    <citation type="submission" date="2025-08" db="UniProtKB">
        <authorList>
            <consortium name="RefSeq"/>
        </authorList>
    </citation>
    <scope>IDENTIFICATION</scope>
</reference>
<evidence type="ECO:0000313" key="1">
    <source>
        <dbReference type="Proteomes" id="UP000694863"/>
    </source>
</evidence>
<evidence type="ECO:0000313" key="2">
    <source>
        <dbReference type="RefSeq" id="XP_045147527.1"/>
    </source>
</evidence>
<gene>
    <name evidence="2" type="primary">LOC123521839</name>
</gene>